<dbReference type="HOGENOM" id="CLU_1689655_0_0_1"/>
<evidence type="ECO:0000256" key="1">
    <source>
        <dbReference type="SAM" id="MobiDB-lite"/>
    </source>
</evidence>
<dbReference type="OrthoDB" id="825512at2759"/>
<dbReference type="GeneID" id="112282029"/>
<dbReference type="AlphaFoldDB" id="A9SJX1"/>
<dbReference type="EnsemblPlants" id="Pp3c1_13720V3.1">
    <property type="protein sequence ID" value="Pp3c1_13720V3.1"/>
    <property type="gene ID" value="Pp3c1_13720"/>
</dbReference>
<feature type="chain" id="PRO_5014297935" evidence="2">
    <location>
        <begin position="23"/>
        <end position="181"/>
    </location>
</feature>
<keyword evidence="2" id="KW-0732">Signal</keyword>
<dbReference type="EMBL" id="ABEU02000001">
    <property type="protein sequence ID" value="PNR62202.1"/>
    <property type="molecule type" value="Genomic_DNA"/>
</dbReference>
<dbReference type="EnsemblPlants" id="Pp3c1_13720V3.2">
    <property type="protein sequence ID" value="Pp3c1_13720V3.2"/>
    <property type="gene ID" value="Pp3c1_13720"/>
</dbReference>
<dbReference type="RefSeq" id="XP_024374919.1">
    <property type="nucleotide sequence ID" value="XM_024519151.2"/>
</dbReference>
<dbReference type="Gramene" id="Pp3c1_13720V3.2">
    <property type="protein sequence ID" value="Pp3c1_13720V3.2"/>
    <property type="gene ID" value="Pp3c1_13720"/>
</dbReference>
<accession>A9SJX1</accession>
<evidence type="ECO:0000313" key="5">
    <source>
        <dbReference type="Proteomes" id="UP000006727"/>
    </source>
</evidence>
<feature type="signal peptide" evidence="2">
    <location>
        <begin position="1"/>
        <end position="22"/>
    </location>
</feature>
<proteinExistence type="predicted"/>
<reference evidence="3 5" key="1">
    <citation type="journal article" date="2008" name="Science">
        <title>The Physcomitrella genome reveals evolutionary insights into the conquest of land by plants.</title>
        <authorList>
            <person name="Rensing S."/>
            <person name="Lang D."/>
            <person name="Zimmer A."/>
            <person name="Terry A."/>
            <person name="Salamov A."/>
            <person name="Shapiro H."/>
            <person name="Nishiyama T."/>
            <person name="Perroud P.-F."/>
            <person name="Lindquist E."/>
            <person name="Kamisugi Y."/>
            <person name="Tanahashi T."/>
            <person name="Sakakibara K."/>
            <person name="Fujita T."/>
            <person name="Oishi K."/>
            <person name="Shin-I T."/>
            <person name="Kuroki Y."/>
            <person name="Toyoda A."/>
            <person name="Suzuki Y."/>
            <person name="Hashimoto A."/>
            <person name="Yamaguchi K."/>
            <person name="Sugano A."/>
            <person name="Kohara Y."/>
            <person name="Fujiyama A."/>
            <person name="Anterola A."/>
            <person name="Aoki S."/>
            <person name="Ashton N."/>
            <person name="Barbazuk W.B."/>
            <person name="Barker E."/>
            <person name="Bennetzen J."/>
            <person name="Bezanilla M."/>
            <person name="Blankenship R."/>
            <person name="Cho S.H."/>
            <person name="Dutcher S."/>
            <person name="Estelle M."/>
            <person name="Fawcett J.A."/>
            <person name="Gundlach H."/>
            <person name="Hanada K."/>
            <person name="Heyl A."/>
            <person name="Hicks K.A."/>
            <person name="Hugh J."/>
            <person name="Lohr M."/>
            <person name="Mayer K."/>
            <person name="Melkozernov A."/>
            <person name="Murata T."/>
            <person name="Nelson D."/>
            <person name="Pils B."/>
            <person name="Prigge M."/>
            <person name="Reiss B."/>
            <person name="Renner T."/>
            <person name="Rombauts S."/>
            <person name="Rushton P."/>
            <person name="Sanderfoot A."/>
            <person name="Schween G."/>
            <person name="Shiu S.-H."/>
            <person name="Stueber K."/>
            <person name="Theodoulou F.L."/>
            <person name="Tu H."/>
            <person name="Van de Peer Y."/>
            <person name="Verrier P.J."/>
            <person name="Waters E."/>
            <person name="Wood A."/>
            <person name="Yang L."/>
            <person name="Cove D."/>
            <person name="Cuming A."/>
            <person name="Hasebe M."/>
            <person name="Lucas S."/>
            <person name="Mishler D.B."/>
            <person name="Reski R."/>
            <person name="Grigoriev I."/>
            <person name="Quatrano R.S."/>
            <person name="Boore J.L."/>
        </authorList>
    </citation>
    <scope>NUCLEOTIDE SEQUENCE [LARGE SCALE GENOMIC DNA]</scope>
    <source>
        <strain evidence="4 5">cv. Gransden 2004</strain>
    </source>
</reference>
<evidence type="ECO:0000256" key="2">
    <source>
        <dbReference type="SAM" id="SignalP"/>
    </source>
</evidence>
<reference evidence="4" key="3">
    <citation type="submission" date="2020-12" db="UniProtKB">
        <authorList>
            <consortium name="EnsemblPlants"/>
        </authorList>
    </citation>
    <scope>IDENTIFICATION</scope>
</reference>
<reference evidence="3 5" key="2">
    <citation type="journal article" date="2018" name="Plant J.">
        <title>The Physcomitrella patens chromosome-scale assembly reveals moss genome structure and evolution.</title>
        <authorList>
            <person name="Lang D."/>
            <person name="Ullrich K.K."/>
            <person name="Murat F."/>
            <person name="Fuchs J."/>
            <person name="Jenkins J."/>
            <person name="Haas F.B."/>
            <person name="Piednoel M."/>
            <person name="Gundlach H."/>
            <person name="Van Bel M."/>
            <person name="Meyberg R."/>
            <person name="Vives C."/>
            <person name="Morata J."/>
            <person name="Symeonidi A."/>
            <person name="Hiss M."/>
            <person name="Muchero W."/>
            <person name="Kamisugi Y."/>
            <person name="Saleh O."/>
            <person name="Blanc G."/>
            <person name="Decker E.L."/>
            <person name="van Gessel N."/>
            <person name="Grimwood J."/>
            <person name="Hayes R.D."/>
            <person name="Graham S.W."/>
            <person name="Gunter L.E."/>
            <person name="McDaniel S.F."/>
            <person name="Hoernstein S.N.W."/>
            <person name="Larsson A."/>
            <person name="Li F.W."/>
            <person name="Perroud P.F."/>
            <person name="Phillips J."/>
            <person name="Ranjan P."/>
            <person name="Rokshar D.S."/>
            <person name="Rothfels C.J."/>
            <person name="Schneider L."/>
            <person name="Shu S."/>
            <person name="Stevenson D.W."/>
            <person name="Thummler F."/>
            <person name="Tillich M."/>
            <person name="Villarreal Aguilar J.C."/>
            <person name="Widiez T."/>
            <person name="Wong G.K."/>
            <person name="Wymore A."/>
            <person name="Zhang Y."/>
            <person name="Zimmer A.D."/>
            <person name="Quatrano R.S."/>
            <person name="Mayer K.F.X."/>
            <person name="Goodstein D."/>
            <person name="Casacuberta J.M."/>
            <person name="Vandepoele K."/>
            <person name="Reski R."/>
            <person name="Cuming A.C."/>
            <person name="Tuskan G.A."/>
            <person name="Maumus F."/>
            <person name="Salse J."/>
            <person name="Schmutz J."/>
            <person name="Rensing S.A."/>
        </authorList>
    </citation>
    <scope>NUCLEOTIDE SEQUENCE [LARGE SCALE GENOMIC DNA]</scope>
    <source>
        <strain evidence="4 5">cv. Gransden 2004</strain>
    </source>
</reference>
<dbReference type="PaxDb" id="3218-PP1S86_83V6.1"/>
<feature type="compositionally biased region" description="Polar residues" evidence="1">
    <location>
        <begin position="170"/>
        <end position="181"/>
    </location>
</feature>
<organism evidence="3">
    <name type="scientific">Physcomitrium patens</name>
    <name type="common">Spreading-leaved earth moss</name>
    <name type="synonym">Physcomitrella patens</name>
    <dbReference type="NCBI Taxonomy" id="3218"/>
    <lineage>
        <taxon>Eukaryota</taxon>
        <taxon>Viridiplantae</taxon>
        <taxon>Streptophyta</taxon>
        <taxon>Embryophyta</taxon>
        <taxon>Bryophyta</taxon>
        <taxon>Bryophytina</taxon>
        <taxon>Bryopsida</taxon>
        <taxon>Funariidae</taxon>
        <taxon>Funariales</taxon>
        <taxon>Funariaceae</taxon>
        <taxon>Physcomitrium</taxon>
    </lineage>
</organism>
<dbReference type="Gramene" id="Pp3c1_13720V3.1">
    <property type="protein sequence ID" value="Pp3c1_13720V3.1"/>
    <property type="gene ID" value="Pp3c1_13720"/>
</dbReference>
<sequence>MATNWNFALLLVLTLVALMTFGQPLFQSTPNFVAGVEEHARSDAVEKESLDEPGGSPTFTTITEVEPSPCESWRLVTLRRGSRRPQWTRKLIQGDVSPPSHVQLQRRVINFRGKRKLLIRPSPELAGRPPRTRARDVSPGAKPTHGAIPRRSVINTFQSDRMVPTGPNPLHNSNRSQVIFP</sequence>
<keyword evidence="5" id="KW-1185">Reference proteome</keyword>
<evidence type="ECO:0000313" key="4">
    <source>
        <dbReference type="EnsemblPlants" id="Pp3c1_13720V3.1"/>
    </source>
</evidence>
<dbReference type="Proteomes" id="UP000006727">
    <property type="component" value="Chromosome 1"/>
</dbReference>
<gene>
    <name evidence="4" type="primary">LOC112282029</name>
    <name evidence="3" type="ORF">PHYPA_000626</name>
</gene>
<feature type="region of interest" description="Disordered" evidence="1">
    <location>
        <begin position="122"/>
        <end position="181"/>
    </location>
</feature>
<name>A9SJX1_PHYPA</name>
<evidence type="ECO:0000313" key="3">
    <source>
        <dbReference type="EMBL" id="PNR62202.1"/>
    </source>
</evidence>
<protein>
    <submittedName>
        <fullName evidence="3 4">Uncharacterized protein</fullName>
    </submittedName>
</protein>